<evidence type="ECO:0000313" key="5">
    <source>
        <dbReference type="Proteomes" id="UP000234483"/>
    </source>
</evidence>
<dbReference type="InterPro" id="IPR018754">
    <property type="entry name" value="RovC-like_DNA-bd"/>
</dbReference>
<organism evidence="4 5">
    <name type="scientific">Caulobacter flavus</name>
    <dbReference type="NCBI Taxonomy" id="1679497"/>
    <lineage>
        <taxon>Bacteria</taxon>
        <taxon>Pseudomonadati</taxon>
        <taxon>Pseudomonadota</taxon>
        <taxon>Alphaproteobacteria</taxon>
        <taxon>Caulobacterales</taxon>
        <taxon>Caulobacteraceae</taxon>
        <taxon>Caulobacter</taxon>
    </lineage>
</organism>
<sequence>MSANNRWSRPMAATIADTPPHSPALTDYDRAHIKTYLRLLDAEAAGADWREVATLVLGQDVEADAVAAQARHASHLDRARWLVAHGYKGLLQPE</sequence>
<feature type="region of interest" description="Disordered" evidence="1">
    <location>
        <begin position="1"/>
        <end position="22"/>
    </location>
</feature>
<protein>
    <submittedName>
        <fullName evidence="4">DUF2285 domain-containing protein</fullName>
    </submittedName>
</protein>
<dbReference type="Pfam" id="PF10074">
    <property type="entry name" value="RovC_DNA-bd"/>
    <property type="match status" value="1"/>
</dbReference>
<accession>A0A2N5CVZ8</accession>
<name>A0A2N5CVZ8_9CAUL</name>
<dbReference type="Proteomes" id="UP000234483">
    <property type="component" value="Unassembled WGS sequence"/>
</dbReference>
<evidence type="ECO:0000313" key="3">
    <source>
        <dbReference type="EMBL" id="AYV48240.1"/>
    </source>
</evidence>
<evidence type="ECO:0000259" key="2">
    <source>
        <dbReference type="Pfam" id="PF10074"/>
    </source>
</evidence>
<dbReference type="AlphaFoldDB" id="A0A2N5CVZ8"/>
<reference evidence="3 6" key="2">
    <citation type="submission" date="2018-01" db="EMBL/GenBank/DDBJ databases">
        <title>Complete genome sequence of Caulobacter flavus RHGG3.</title>
        <authorList>
            <person name="Yang E."/>
        </authorList>
    </citation>
    <scope>NUCLEOTIDE SEQUENCE [LARGE SCALE GENOMIC DNA]</scope>
    <source>
        <strain evidence="3 6">RHGG3</strain>
    </source>
</reference>
<evidence type="ECO:0000313" key="6">
    <source>
        <dbReference type="Proteomes" id="UP000281192"/>
    </source>
</evidence>
<dbReference type="OrthoDB" id="9811330at2"/>
<keyword evidence="6" id="KW-1185">Reference proteome</keyword>
<dbReference type="Proteomes" id="UP000281192">
    <property type="component" value="Chromosome"/>
</dbReference>
<reference evidence="4 5" key="1">
    <citation type="submission" date="2017-12" db="EMBL/GenBank/DDBJ databases">
        <title>The genome sequence of Caulobacter flavus CGMCC1 15093.</title>
        <authorList>
            <person name="Gao J."/>
            <person name="Mao X."/>
            <person name="Sun J."/>
        </authorList>
    </citation>
    <scope>NUCLEOTIDE SEQUENCE [LARGE SCALE GENOMIC DNA]</scope>
    <source>
        <strain evidence="4 5">CGMCC1 15093</strain>
    </source>
</reference>
<dbReference type="EMBL" id="PJRQ01000014">
    <property type="protein sequence ID" value="PLR17992.1"/>
    <property type="molecule type" value="Genomic_DNA"/>
</dbReference>
<evidence type="ECO:0000313" key="4">
    <source>
        <dbReference type="EMBL" id="PLR17992.1"/>
    </source>
</evidence>
<dbReference type="RefSeq" id="WP_101712456.1">
    <property type="nucleotide sequence ID" value="NZ_CP026100.1"/>
</dbReference>
<dbReference type="EMBL" id="CP026100">
    <property type="protein sequence ID" value="AYV48240.1"/>
    <property type="molecule type" value="Genomic_DNA"/>
</dbReference>
<gene>
    <name evidence="3" type="ORF">C1707_19330</name>
    <name evidence="4" type="ORF">CFHF_07800</name>
</gene>
<proteinExistence type="predicted"/>
<feature type="domain" description="T6SS Transcription factor RovC-like DNA binding" evidence="2">
    <location>
        <begin position="9"/>
        <end position="92"/>
    </location>
</feature>
<dbReference type="KEGG" id="cfh:C1707_19330"/>
<evidence type="ECO:0000256" key="1">
    <source>
        <dbReference type="SAM" id="MobiDB-lite"/>
    </source>
</evidence>